<evidence type="ECO:0000256" key="11">
    <source>
        <dbReference type="ARBA" id="ARBA00022801"/>
    </source>
</evidence>
<reference evidence="24" key="1">
    <citation type="submission" date="2022-10" db="EMBL/GenBank/DDBJ databases">
        <title>Puccinia triticina Genome sequencing and assembly.</title>
        <authorList>
            <person name="Li C."/>
        </authorList>
    </citation>
    <scope>NUCLEOTIDE SEQUENCE</scope>
    <source>
        <strain evidence="24">Pt15</strain>
    </source>
</reference>
<keyword evidence="6" id="KW-0548">Nucleotidyltransferase</keyword>
<dbReference type="RefSeq" id="XP_053020314.1">
    <property type="nucleotide sequence ID" value="XM_053169082.1"/>
</dbReference>
<dbReference type="InterPro" id="IPR001584">
    <property type="entry name" value="Integrase_cat-core"/>
</dbReference>
<keyword evidence="3" id="KW-1188">Viral release from host cell</keyword>
<gene>
    <name evidence="24" type="ORF">PtA15_5A332</name>
</gene>
<dbReference type="Pfam" id="PF22936">
    <property type="entry name" value="Pol_BBD"/>
    <property type="match status" value="1"/>
</dbReference>
<keyword evidence="10" id="KW-0255">Endonuclease</keyword>
<dbReference type="Pfam" id="PF25597">
    <property type="entry name" value="SH3_retrovirus"/>
    <property type="match status" value="1"/>
</dbReference>
<evidence type="ECO:0000256" key="18">
    <source>
        <dbReference type="ARBA" id="ARBA00023113"/>
    </source>
</evidence>
<dbReference type="SUPFAM" id="SSF57756">
    <property type="entry name" value="Retrovirus zinc finger-like domains"/>
    <property type="match status" value="1"/>
</dbReference>
<evidence type="ECO:0000256" key="5">
    <source>
        <dbReference type="ARBA" id="ARBA00022670"/>
    </source>
</evidence>
<comment type="catalytic activity">
    <reaction evidence="21">
        <text>DNA(n) + a 2'-deoxyribonucleoside 5'-triphosphate = DNA(n+1) + diphosphate</text>
        <dbReference type="Rhea" id="RHEA:22508"/>
        <dbReference type="Rhea" id="RHEA-COMP:17339"/>
        <dbReference type="Rhea" id="RHEA-COMP:17340"/>
        <dbReference type="ChEBI" id="CHEBI:33019"/>
        <dbReference type="ChEBI" id="CHEBI:61560"/>
        <dbReference type="ChEBI" id="CHEBI:173112"/>
        <dbReference type="EC" id="2.7.7.7"/>
    </reaction>
</comment>
<dbReference type="InterPro" id="IPR039537">
    <property type="entry name" value="Retrotran_Ty1/copia-like"/>
</dbReference>
<organism evidence="24 25">
    <name type="scientific">Puccinia triticina</name>
    <dbReference type="NCBI Taxonomy" id="208348"/>
    <lineage>
        <taxon>Eukaryota</taxon>
        <taxon>Fungi</taxon>
        <taxon>Dikarya</taxon>
        <taxon>Basidiomycota</taxon>
        <taxon>Pucciniomycotina</taxon>
        <taxon>Pucciniomycetes</taxon>
        <taxon>Pucciniales</taxon>
        <taxon>Pucciniaceae</taxon>
        <taxon>Puccinia</taxon>
    </lineage>
</organism>
<dbReference type="GeneID" id="77809977"/>
<evidence type="ECO:0000256" key="4">
    <source>
        <dbReference type="ARBA" id="ARBA00022664"/>
    </source>
</evidence>
<feature type="region of interest" description="Disordered" evidence="22">
    <location>
        <begin position="115"/>
        <end position="168"/>
    </location>
</feature>
<sequence length="810" mass="90235">MELVNRLMELRILGPPTDPSNIPGLFNKAFDIFSDLQKVGASLSPLVESLILQSIVPPPPSMSRSQLFQNISLQLGTKADVSARDIQAILTSAYGETVRFDPSTTAVPAVFRTWHNQPPSAQWGPPRQLNQQSKQDRTQRQTSQQRPMGSTNNATRSQNVGTPGNPTIDDIAAAINNIRKGNTGPSNPNLLSGKPCLYCGVLGHWRSTCPTLRRDAGLQPPNNPTFGRPASGFARQAAPPNDPPTRLEENPAVRSAVGADATGAAGVGTVLDSGATHHVSGSFHQFSYLSPLCPPVRLNLASASGYMLATHSGHLKITSGAGILAVPQVLYSPEMKGTLLSLGQFIDLGFKPEFLSNNDIRLQSSFLSFTAQYQNRSWIISHQSIHPIFPSIQSITLNVSINSPSYDWNCRLVHVSDGMVKDFLQRFVPTFDLKSWTPFICETCKTCKSERRQHHLPDVVKFDERLDLLVTDVLGPLDPDINGHRFLLTVRDHATTYSFAFPLKTCSEVPSIIIALIKRIFLVFKLAPKFIRCDNGGEYTSKTFESYLSSVGTSILFTSPYTPEQNGEAEWLNWTLGDIARTTLRHSSLPDSLWSYAYRCACYLINRISNSRCKSSPLELWLNREPLETSFYPFGTKACIHIPKERRRKLDTCGWIGYLVGYQDDKRGWFFWNPMTRKVVNSECAEFLDFQGKQLIPAPNLSSNTLSVRRTLHLGHETTKEVCESQDAQIDEIQAISDADIPCSLKSALASPEKESWRAACMTEWDQLVQIDTFDIEEKEKKHSIGTRFVFDIKRQLDGSVEKLKARFIV</sequence>
<keyword evidence="4" id="KW-0507">mRNA processing</keyword>
<keyword evidence="8" id="KW-0479">Metal-binding</keyword>
<dbReference type="SUPFAM" id="SSF53098">
    <property type="entry name" value="Ribonuclease H-like"/>
    <property type="match status" value="1"/>
</dbReference>
<evidence type="ECO:0000256" key="8">
    <source>
        <dbReference type="ARBA" id="ARBA00022723"/>
    </source>
</evidence>
<evidence type="ECO:0000256" key="15">
    <source>
        <dbReference type="ARBA" id="ARBA00022908"/>
    </source>
</evidence>
<keyword evidence="17" id="KW-0808">Transferase</keyword>
<protein>
    <recommendedName>
        <fullName evidence="23">Integrase catalytic domain-containing protein</fullName>
    </recommendedName>
</protein>
<evidence type="ECO:0000256" key="14">
    <source>
        <dbReference type="ARBA" id="ARBA00022884"/>
    </source>
</evidence>
<keyword evidence="25" id="KW-1185">Reference proteome</keyword>
<dbReference type="PROSITE" id="PS50994">
    <property type="entry name" value="INTEGRASE"/>
    <property type="match status" value="1"/>
</dbReference>
<feature type="region of interest" description="Disordered" evidence="22">
    <location>
        <begin position="215"/>
        <end position="247"/>
    </location>
</feature>
<keyword evidence="17" id="KW-0239">DNA-directed DNA polymerase</keyword>
<evidence type="ECO:0000256" key="13">
    <source>
        <dbReference type="ARBA" id="ARBA00022842"/>
    </source>
</evidence>
<evidence type="ECO:0000313" key="24">
    <source>
        <dbReference type="EMBL" id="WAQ84759.1"/>
    </source>
</evidence>
<evidence type="ECO:0000256" key="21">
    <source>
        <dbReference type="ARBA" id="ARBA00049244"/>
    </source>
</evidence>
<keyword evidence="16" id="KW-0695">RNA-directed DNA polymerase</keyword>
<comment type="function">
    <text evidence="1">The aspartyl protease (PR) mediates the proteolytic cleavages of the Gag and Gag-Pol polyproteins after assembly of the VLP.</text>
</comment>
<keyword evidence="13" id="KW-0460">Magnesium</keyword>
<evidence type="ECO:0000313" key="25">
    <source>
        <dbReference type="Proteomes" id="UP001164743"/>
    </source>
</evidence>
<evidence type="ECO:0000256" key="7">
    <source>
        <dbReference type="ARBA" id="ARBA00022722"/>
    </source>
</evidence>
<dbReference type="InterPro" id="IPR036397">
    <property type="entry name" value="RNaseH_sf"/>
</dbReference>
<evidence type="ECO:0000256" key="10">
    <source>
        <dbReference type="ARBA" id="ARBA00022759"/>
    </source>
</evidence>
<evidence type="ECO:0000256" key="19">
    <source>
        <dbReference type="ARBA" id="ARBA00023172"/>
    </source>
</evidence>
<keyword evidence="7" id="KW-0540">Nuclease</keyword>
<keyword evidence="5" id="KW-0645">Protease</keyword>
<dbReference type="EMBL" id="CP110425">
    <property type="protein sequence ID" value="WAQ84759.1"/>
    <property type="molecule type" value="Genomic_DNA"/>
</dbReference>
<dbReference type="Gene3D" id="3.30.420.10">
    <property type="entry name" value="Ribonuclease H-like superfamily/Ribonuclease H"/>
    <property type="match status" value="1"/>
</dbReference>
<feature type="domain" description="Integrase catalytic" evidence="23">
    <location>
        <begin position="453"/>
        <end position="625"/>
    </location>
</feature>
<dbReference type="InterPro" id="IPR057670">
    <property type="entry name" value="SH3_retrovirus"/>
</dbReference>
<dbReference type="InterPro" id="IPR012337">
    <property type="entry name" value="RNaseH-like_sf"/>
</dbReference>
<dbReference type="InterPro" id="IPR054722">
    <property type="entry name" value="PolX-like_BBD"/>
</dbReference>
<keyword evidence="18" id="KW-0917">Virion maturation</keyword>
<keyword evidence="15" id="KW-0229">DNA integration</keyword>
<evidence type="ECO:0000256" key="17">
    <source>
        <dbReference type="ARBA" id="ARBA00022932"/>
    </source>
</evidence>
<feature type="compositionally biased region" description="Polar residues" evidence="22">
    <location>
        <begin position="147"/>
        <end position="165"/>
    </location>
</feature>
<evidence type="ECO:0000256" key="6">
    <source>
        <dbReference type="ARBA" id="ARBA00022695"/>
    </source>
</evidence>
<keyword evidence="11" id="KW-0378">Hydrolase</keyword>
<evidence type="ECO:0000256" key="16">
    <source>
        <dbReference type="ARBA" id="ARBA00022918"/>
    </source>
</evidence>
<evidence type="ECO:0000259" key="23">
    <source>
        <dbReference type="PROSITE" id="PS50994"/>
    </source>
</evidence>
<evidence type="ECO:0000256" key="2">
    <source>
        <dbReference type="ARBA" id="ARBA00022578"/>
    </source>
</evidence>
<evidence type="ECO:0000256" key="3">
    <source>
        <dbReference type="ARBA" id="ARBA00022612"/>
    </source>
</evidence>
<proteinExistence type="predicted"/>
<keyword evidence="12" id="KW-0067">ATP-binding</keyword>
<evidence type="ECO:0000256" key="22">
    <source>
        <dbReference type="SAM" id="MobiDB-lite"/>
    </source>
</evidence>
<evidence type="ECO:0000256" key="9">
    <source>
        <dbReference type="ARBA" id="ARBA00022741"/>
    </source>
</evidence>
<evidence type="ECO:0000256" key="12">
    <source>
        <dbReference type="ARBA" id="ARBA00022840"/>
    </source>
</evidence>
<evidence type="ECO:0000256" key="20">
    <source>
        <dbReference type="ARBA" id="ARBA00048173"/>
    </source>
</evidence>
<keyword evidence="9" id="KW-0547">Nucleotide-binding</keyword>
<keyword evidence="14" id="KW-0694">RNA-binding</keyword>
<accession>A0ABY7CJA6</accession>
<keyword evidence="2" id="KW-0815">Transposition</keyword>
<evidence type="ECO:0000256" key="1">
    <source>
        <dbReference type="ARBA" id="ARBA00002180"/>
    </source>
</evidence>
<dbReference type="PANTHER" id="PTHR42648:SF11">
    <property type="entry name" value="TRANSPOSON TY4-P GAG-POL POLYPROTEIN"/>
    <property type="match status" value="1"/>
</dbReference>
<dbReference type="Proteomes" id="UP001164743">
    <property type="component" value="Chromosome 5A"/>
</dbReference>
<dbReference type="PANTHER" id="PTHR42648">
    <property type="entry name" value="TRANSPOSASE, PUTATIVE-RELATED"/>
    <property type="match status" value="1"/>
</dbReference>
<name>A0ABY7CJA6_9BASI</name>
<keyword evidence="19" id="KW-0233">DNA recombination</keyword>
<dbReference type="InterPro" id="IPR036875">
    <property type="entry name" value="Znf_CCHC_sf"/>
</dbReference>
<comment type="catalytic activity">
    <reaction evidence="20">
        <text>DNA(n) + a 2'-deoxyribonucleoside 5'-triphosphate = DNA(n+1) + diphosphate</text>
        <dbReference type="Rhea" id="RHEA:22508"/>
        <dbReference type="Rhea" id="RHEA-COMP:17339"/>
        <dbReference type="Rhea" id="RHEA-COMP:17340"/>
        <dbReference type="ChEBI" id="CHEBI:33019"/>
        <dbReference type="ChEBI" id="CHEBI:61560"/>
        <dbReference type="ChEBI" id="CHEBI:173112"/>
        <dbReference type="EC" id="2.7.7.49"/>
    </reaction>
</comment>